<sequence>MDTPQTLRDWLEAAWDRHPVAPQDVSQELVARAATLPDDEDGADAVHLARHTMLGHLGRTDLLQAFVAALPSGTRLDAMRVRAEWALAQIEGRPAEPLPEAVSWGLLGDVVEAELRLGRHDSPRVRVLPLETRAASHPDPAARRAYAATAHNVTHALRLGPREPALDALLIEMAELERRAWERAGTWMHVERADYHLALCHATLGHGAEARRHAEACIAACEAHDAEASERFFAHECAVHAARAAGDGQAAAHHRAAMVALLAEVEDAAMRAFCEQTLAAATP</sequence>
<dbReference type="RefSeq" id="WP_138938871.1">
    <property type="nucleotide sequence ID" value="NZ_JAAOCD010000004.1"/>
</dbReference>
<gene>
    <name evidence="1" type="ORF">G7087_09795</name>
</gene>
<accession>A0ABX0HXV9</accession>
<dbReference type="Proteomes" id="UP000802098">
    <property type="component" value="Unassembled WGS sequence"/>
</dbReference>
<protein>
    <submittedName>
        <fullName evidence="1">Uncharacterized protein</fullName>
    </submittedName>
</protein>
<dbReference type="EMBL" id="JAAOCD010000004">
    <property type="protein sequence ID" value="NHK98667.1"/>
    <property type="molecule type" value="Genomic_DNA"/>
</dbReference>
<reference evidence="1 2" key="1">
    <citation type="submission" date="2020-03" db="EMBL/GenBank/DDBJ databases">
        <title>Rubrivivax benzoatilyticus JA2 (sequenced after 10 years sub-culturing).</title>
        <authorList>
            <person name="Gupta D."/>
            <person name="Chintalapati S."/>
            <person name="Chintalapati V.R."/>
        </authorList>
    </citation>
    <scope>NUCLEOTIDE SEQUENCE [LARGE SCALE GENOMIC DNA]</scope>
    <source>
        <strain evidence="1 2">JA2-Mal</strain>
    </source>
</reference>
<organism evidence="1 2">
    <name type="scientific">Rubrivivax benzoatilyticus</name>
    <dbReference type="NCBI Taxonomy" id="316997"/>
    <lineage>
        <taxon>Bacteria</taxon>
        <taxon>Pseudomonadati</taxon>
        <taxon>Pseudomonadota</taxon>
        <taxon>Betaproteobacteria</taxon>
        <taxon>Burkholderiales</taxon>
        <taxon>Sphaerotilaceae</taxon>
        <taxon>Rubrivivax</taxon>
    </lineage>
</organism>
<comment type="caution">
    <text evidence="1">The sequence shown here is derived from an EMBL/GenBank/DDBJ whole genome shotgun (WGS) entry which is preliminary data.</text>
</comment>
<proteinExistence type="predicted"/>
<evidence type="ECO:0000313" key="2">
    <source>
        <dbReference type="Proteomes" id="UP000802098"/>
    </source>
</evidence>
<evidence type="ECO:0000313" key="1">
    <source>
        <dbReference type="EMBL" id="NHK98667.1"/>
    </source>
</evidence>
<keyword evidence="2" id="KW-1185">Reference proteome</keyword>
<name>A0ABX0HXV9_9BURK</name>